<organism evidence="3 4">
    <name type="scientific">Cladonia borealis</name>
    <dbReference type="NCBI Taxonomy" id="184061"/>
    <lineage>
        <taxon>Eukaryota</taxon>
        <taxon>Fungi</taxon>
        <taxon>Dikarya</taxon>
        <taxon>Ascomycota</taxon>
        <taxon>Pezizomycotina</taxon>
        <taxon>Lecanoromycetes</taxon>
        <taxon>OSLEUM clade</taxon>
        <taxon>Lecanoromycetidae</taxon>
        <taxon>Lecanorales</taxon>
        <taxon>Lecanorineae</taxon>
        <taxon>Cladoniaceae</taxon>
        <taxon>Cladonia</taxon>
    </lineage>
</organism>
<sequence>MSRSLRTFSVLSRPCHRARPFIRSRHSLLKQNGDIRIQPVRVVHDRRSRLRRAVFGIALVLSISPYLWSYLSGLVEDEDVDTNKATNESRTHIEEDDQADEAEAEIGIPETMPEDAIFIPLGFARQRPETYYKATDPEWQSFIEYRKDRERELAIKNELAAMVTSYFASMKPIQVHLGTPMKFQNWWFDVLIPSGPPPEYERSGLEITDDYVAWTTRPVSALQIARFQSALYPLPMVKSFWASYSTYWSLQIARLKQLLNVDPSENSKPGLPPGMVTLDQVTEDGAKKESQSHAKLDKMSDPKSSDVSSEKASSRPTLSDTSKILSSVPGIPEVGGDLGSAVQEFKKTLAKNWQPPHAFGERGTFLVTGLVRIEGPKAYCVVDIKAAYHPRERRYTQIAGGVKYLIPKRQGPVRQPPQVKS</sequence>
<dbReference type="EMBL" id="JAFEKC020000003">
    <property type="protein sequence ID" value="KAK0515850.1"/>
    <property type="molecule type" value="Genomic_DNA"/>
</dbReference>
<feature type="transmembrane region" description="Helical" evidence="2">
    <location>
        <begin position="53"/>
        <end position="71"/>
    </location>
</feature>
<evidence type="ECO:0000256" key="2">
    <source>
        <dbReference type="SAM" id="Phobius"/>
    </source>
</evidence>
<feature type="compositionally biased region" description="Polar residues" evidence="1">
    <location>
        <begin position="315"/>
        <end position="325"/>
    </location>
</feature>
<evidence type="ECO:0000313" key="3">
    <source>
        <dbReference type="EMBL" id="KAK0515850.1"/>
    </source>
</evidence>
<feature type="region of interest" description="Disordered" evidence="1">
    <location>
        <begin position="283"/>
        <end position="330"/>
    </location>
</feature>
<feature type="compositionally biased region" description="Basic and acidic residues" evidence="1">
    <location>
        <begin position="284"/>
        <end position="313"/>
    </location>
</feature>
<gene>
    <name evidence="3" type="ORF">JMJ35_001884</name>
</gene>
<accession>A0AA39V9L1</accession>
<evidence type="ECO:0000313" key="4">
    <source>
        <dbReference type="Proteomes" id="UP001166286"/>
    </source>
</evidence>
<name>A0AA39V9L1_9LECA</name>
<feature type="region of interest" description="Disordered" evidence="1">
    <location>
        <begin position="81"/>
        <end position="100"/>
    </location>
</feature>
<dbReference type="AlphaFoldDB" id="A0AA39V9L1"/>
<evidence type="ECO:0000256" key="1">
    <source>
        <dbReference type="SAM" id="MobiDB-lite"/>
    </source>
</evidence>
<reference evidence="3" key="1">
    <citation type="submission" date="2023-03" db="EMBL/GenBank/DDBJ databases">
        <title>Complete genome of Cladonia borealis.</title>
        <authorList>
            <person name="Park H."/>
        </authorList>
    </citation>
    <scope>NUCLEOTIDE SEQUENCE</scope>
    <source>
        <strain evidence="3">ANT050790</strain>
    </source>
</reference>
<comment type="caution">
    <text evidence="3">The sequence shown here is derived from an EMBL/GenBank/DDBJ whole genome shotgun (WGS) entry which is preliminary data.</text>
</comment>
<protein>
    <submittedName>
        <fullName evidence="3">Uncharacterized protein</fullName>
    </submittedName>
</protein>
<dbReference type="Proteomes" id="UP001166286">
    <property type="component" value="Unassembled WGS sequence"/>
</dbReference>
<keyword evidence="2" id="KW-0472">Membrane</keyword>
<keyword evidence="2" id="KW-0812">Transmembrane</keyword>
<keyword evidence="2" id="KW-1133">Transmembrane helix</keyword>
<keyword evidence="4" id="KW-1185">Reference proteome</keyword>
<proteinExistence type="predicted"/>